<dbReference type="InterPro" id="IPR006652">
    <property type="entry name" value="Kelch_1"/>
</dbReference>
<dbReference type="GO" id="GO:0005634">
    <property type="term" value="C:nucleus"/>
    <property type="evidence" value="ECO:0000318"/>
    <property type="project" value="GO_Central"/>
</dbReference>
<dbReference type="Gramene" id="mRNA:HanXRQr2_Chr04g0153581">
    <property type="protein sequence ID" value="CDS:HanXRQr2_Chr04g0153581.1"/>
    <property type="gene ID" value="HanXRQr2_Chr04g0153581"/>
</dbReference>
<reference evidence="3" key="1">
    <citation type="journal article" date="2017" name="Nature">
        <title>The sunflower genome provides insights into oil metabolism, flowering and Asterid evolution.</title>
        <authorList>
            <person name="Badouin H."/>
            <person name="Gouzy J."/>
            <person name="Grassa C.J."/>
            <person name="Murat F."/>
            <person name="Staton S.E."/>
            <person name="Cottret L."/>
            <person name="Lelandais-Briere C."/>
            <person name="Owens G.L."/>
            <person name="Carrere S."/>
            <person name="Mayjonade B."/>
            <person name="Legrand L."/>
            <person name="Gill N."/>
            <person name="Kane N.C."/>
            <person name="Bowers J.E."/>
            <person name="Hubner S."/>
            <person name="Bellec A."/>
            <person name="Berard A."/>
            <person name="Berges H."/>
            <person name="Blanchet N."/>
            <person name="Boniface M.C."/>
            <person name="Brunel D."/>
            <person name="Catrice O."/>
            <person name="Chaidir N."/>
            <person name="Claudel C."/>
            <person name="Donnadieu C."/>
            <person name="Faraut T."/>
            <person name="Fievet G."/>
            <person name="Helmstetter N."/>
            <person name="King M."/>
            <person name="Knapp S.J."/>
            <person name="Lai Z."/>
            <person name="Le Paslier M.C."/>
            <person name="Lippi Y."/>
            <person name="Lorenzon L."/>
            <person name="Mandel J.R."/>
            <person name="Marage G."/>
            <person name="Marchand G."/>
            <person name="Marquand E."/>
            <person name="Bret-Mestries E."/>
            <person name="Morien E."/>
            <person name="Nambeesan S."/>
            <person name="Nguyen T."/>
            <person name="Pegot-Espagnet P."/>
            <person name="Pouilly N."/>
            <person name="Raftis F."/>
            <person name="Sallet E."/>
            <person name="Schiex T."/>
            <person name="Thomas J."/>
            <person name="Vandecasteele C."/>
            <person name="Vares D."/>
            <person name="Vear F."/>
            <person name="Vautrin S."/>
            <person name="Crespi M."/>
            <person name="Mangin B."/>
            <person name="Burke J.M."/>
            <person name="Salse J."/>
            <person name="Munos S."/>
            <person name="Vincourt P."/>
            <person name="Rieseberg L.H."/>
            <person name="Langlade N.B."/>
        </authorList>
    </citation>
    <scope>NUCLEOTIDE SEQUENCE</scope>
    <source>
        <tissue evidence="3">Leaves</tissue>
    </source>
</reference>
<reference evidence="3" key="2">
    <citation type="submission" date="2020-06" db="EMBL/GenBank/DDBJ databases">
        <title>Helianthus annuus Genome sequencing and assembly Release 2.</title>
        <authorList>
            <person name="Gouzy J."/>
            <person name="Langlade N."/>
            <person name="Munos S."/>
        </authorList>
    </citation>
    <scope>NUCLEOTIDE SEQUENCE</scope>
    <source>
        <tissue evidence="3">Leaves</tissue>
    </source>
</reference>
<name>A0A9K3J751_HELAN</name>
<keyword evidence="1" id="KW-0880">Kelch repeat</keyword>
<dbReference type="Proteomes" id="UP000215914">
    <property type="component" value="Unassembled WGS sequence"/>
</dbReference>
<dbReference type="AlphaFoldDB" id="A0A9K3J751"/>
<dbReference type="SUPFAM" id="SSF117281">
    <property type="entry name" value="Kelch motif"/>
    <property type="match status" value="1"/>
</dbReference>
<evidence type="ECO:0000256" key="2">
    <source>
        <dbReference type="ARBA" id="ARBA00022737"/>
    </source>
</evidence>
<keyword evidence="4" id="KW-1185">Reference proteome</keyword>
<organism evidence="3 4">
    <name type="scientific">Helianthus annuus</name>
    <name type="common">Common sunflower</name>
    <dbReference type="NCBI Taxonomy" id="4232"/>
    <lineage>
        <taxon>Eukaryota</taxon>
        <taxon>Viridiplantae</taxon>
        <taxon>Streptophyta</taxon>
        <taxon>Embryophyta</taxon>
        <taxon>Tracheophyta</taxon>
        <taxon>Spermatophyta</taxon>
        <taxon>Magnoliopsida</taxon>
        <taxon>eudicotyledons</taxon>
        <taxon>Gunneridae</taxon>
        <taxon>Pentapetalae</taxon>
        <taxon>asterids</taxon>
        <taxon>campanulids</taxon>
        <taxon>Asterales</taxon>
        <taxon>Asteraceae</taxon>
        <taxon>Asteroideae</taxon>
        <taxon>Heliantheae alliance</taxon>
        <taxon>Heliantheae</taxon>
        <taxon>Helianthus</taxon>
    </lineage>
</organism>
<protein>
    <submittedName>
        <fullName evidence="3">Kelch-type beta propeller</fullName>
    </submittedName>
</protein>
<sequence length="153" mass="17017">MKKKLEAPIFWGPRPSPKMLSLSVRPCGKEYMEVGIDLLLLGPGIYKYSLPTNSWSQGLSMNEPRWMLMSASFKNIAIFAGGMDQSGKVMHAVESYQSEIGTWKTLPSLIKPWKLSSGVFMDGKFYVIGGIGSHDTNALTCGEEYDVDAQKWT</sequence>
<accession>A0A9K3J751</accession>
<proteinExistence type="predicted"/>
<dbReference type="InterPro" id="IPR015915">
    <property type="entry name" value="Kelch-typ_b-propeller"/>
</dbReference>
<gene>
    <name evidence="3" type="ORF">HanXRQr2_Chr04g0153581</name>
</gene>
<dbReference type="Gene3D" id="2.120.10.80">
    <property type="entry name" value="Kelch-type beta propeller"/>
    <property type="match status" value="1"/>
</dbReference>
<dbReference type="InterPro" id="IPR052439">
    <property type="entry name" value="F-box/Kelch-repeat"/>
</dbReference>
<keyword evidence="2" id="KW-0677">Repeat</keyword>
<comment type="caution">
    <text evidence="3">The sequence shown here is derived from an EMBL/GenBank/DDBJ whole genome shotgun (WGS) entry which is preliminary data.</text>
</comment>
<evidence type="ECO:0000256" key="1">
    <source>
        <dbReference type="ARBA" id="ARBA00022441"/>
    </source>
</evidence>
<dbReference type="PANTHER" id="PTHR46122">
    <property type="entry name" value="GALACTOSE OXIDASE/KELCH REPEAT PROTEIN-RELATED"/>
    <property type="match status" value="1"/>
</dbReference>
<evidence type="ECO:0000313" key="3">
    <source>
        <dbReference type="EMBL" id="KAF5809140.1"/>
    </source>
</evidence>
<dbReference type="Pfam" id="PF01344">
    <property type="entry name" value="Kelch_1"/>
    <property type="match status" value="1"/>
</dbReference>
<dbReference type="EMBL" id="MNCJ02000319">
    <property type="protein sequence ID" value="KAF5809140.1"/>
    <property type="molecule type" value="Genomic_DNA"/>
</dbReference>
<evidence type="ECO:0000313" key="4">
    <source>
        <dbReference type="Proteomes" id="UP000215914"/>
    </source>
</evidence>
<dbReference type="PANTHER" id="PTHR46122:SF2">
    <property type="entry name" value="F-BOX_KELCH-REPEAT PROTEIN SKIP11"/>
    <property type="match status" value="1"/>
</dbReference>